<evidence type="ECO:0000259" key="1">
    <source>
        <dbReference type="PROSITE" id="PS50011"/>
    </source>
</evidence>
<dbReference type="GO" id="GO:0004672">
    <property type="term" value="F:protein kinase activity"/>
    <property type="evidence" value="ECO:0007669"/>
    <property type="project" value="InterPro"/>
</dbReference>
<sequence length="173" mass="19821">MNLNELLTLSGGHPTIRQPEDQLRLDDLQTIASDLENREGMENVSPEALDFLRQLLTFDPRDRPTAAACLRHPWLTETDKASRNLEPNLPRLHNYHQLYQQRVRLHIQPVTLLAGLESGLVAFSLCCYLLLSVTLKKRPVSSGHLLIRHLWQRSFETTSVSGSVMSKRAWLFK</sequence>
<dbReference type="OrthoDB" id="504170at2759"/>
<dbReference type="AlphaFoldDB" id="A0A3P7PNZ5"/>
<protein>
    <recommendedName>
        <fullName evidence="1">Protein kinase domain-containing protein</fullName>
    </recommendedName>
</protein>
<evidence type="ECO:0000313" key="2">
    <source>
        <dbReference type="EMBL" id="VDN21309.1"/>
    </source>
</evidence>
<dbReference type="GO" id="GO:0005524">
    <property type="term" value="F:ATP binding"/>
    <property type="evidence" value="ECO:0007669"/>
    <property type="project" value="InterPro"/>
</dbReference>
<proteinExistence type="predicted"/>
<dbReference type="EMBL" id="UYRU01071676">
    <property type="protein sequence ID" value="VDN21309.1"/>
    <property type="molecule type" value="Genomic_DNA"/>
</dbReference>
<feature type="domain" description="Protein kinase" evidence="1">
    <location>
        <begin position="1"/>
        <end position="75"/>
    </location>
</feature>
<organism evidence="2 3">
    <name type="scientific">Dibothriocephalus latus</name>
    <name type="common">Fish tapeworm</name>
    <name type="synonym">Diphyllobothrium latum</name>
    <dbReference type="NCBI Taxonomy" id="60516"/>
    <lineage>
        <taxon>Eukaryota</taxon>
        <taxon>Metazoa</taxon>
        <taxon>Spiralia</taxon>
        <taxon>Lophotrochozoa</taxon>
        <taxon>Platyhelminthes</taxon>
        <taxon>Cestoda</taxon>
        <taxon>Eucestoda</taxon>
        <taxon>Diphyllobothriidea</taxon>
        <taxon>Diphyllobothriidae</taxon>
        <taxon>Dibothriocephalus</taxon>
    </lineage>
</organism>
<keyword evidence="3" id="KW-1185">Reference proteome</keyword>
<dbReference type="Proteomes" id="UP000281553">
    <property type="component" value="Unassembled WGS sequence"/>
</dbReference>
<evidence type="ECO:0000313" key="3">
    <source>
        <dbReference type="Proteomes" id="UP000281553"/>
    </source>
</evidence>
<dbReference type="InterPro" id="IPR000719">
    <property type="entry name" value="Prot_kinase_dom"/>
</dbReference>
<accession>A0A3P7PNZ5</accession>
<dbReference type="SUPFAM" id="SSF56112">
    <property type="entry name" value="Protein kinase-like (PK-like)"/>
    <property type="match status" value="1"/>
</dbReference>
<dbReference type="Gene3D" id="1.10.510.10">
    <property type="entry name" value="Transferase(Phosphotransferase) domain 1"/>
    <property type="match status" value="1"/>
</dbReference>
<dbReference type="InterPro" id="IPR011009">
    <property type="entry name" value="Kinase-like_dom_sf"/>
</dbReference>
<reference evidence="2 3" key="1">
    <citation type="submission" date="2018-11" db="EMBL/GenBank/DDBJ databases">
        <authorList>
            <consortium name="Pathogen Informatics"/>
        </authorList>
    </citation>
    <scope>NUCLEOTIDE SEQUENCE [LARGE SCALE GENOMIC DNA]</scope>
</reference>
<gene>
    <name evidence="2" type="ORF">DILT_LOCUS13805</name>
</gene>
<dbReference type="PROSITE" id="PS50011">
    <property type="entry name" value="PROTEIN_KINASE_DOM"/>
    <property type="match status" value="1"/>
</dbReference>
<name>A0A3P7PNZ5_DIBLA</name>